<dbReference type="AlphaFoldDB" id="A0A5N8XBD0"/>
<evidence type="ECO:0000256" key="1">
    <source>
        <dbReference type="ARBA" id="ARBA00023239"/>
    </source>
</evidence>
<organism evidence="3 4">
    <name type="scientific">Streptomyces spongiae</name>
    <dbReference type="NCBI Taxonomy" id="565072"/>
    <lineage>
        <taxon>Bacteria</taxon>
        <taxon>Bacillati</taxon>
        <taxon>Actinomycetota</taxon>
        <taxon>Actinomycetes</taxon>
        <taxon>Kitasatosporales</taxon>
        <taxon>Streptomycetaceae</taxon>
        <taxon>Streptomyces</taxon>
    </lineage>
</organism>
<name>A0A5N8XBD0_9ACTN</name>
<evidence type="ECO:0000313" key="3">
    <source>
        <dbReference type="EMBL" id="MPY56504.1"/>
    </source>
</evidence>
<dbReference type="RefSeq" id="WP_322723703.1">
    <property type="nucleotide sequence ID" value="NZ_VJZC01000017.1"/>
</dbReference>
<dbReference type="PANTHER" id="PTHR21240:SF28">
    <property type="entry name" value="ISO-OROTATE DECARBOXYLASE (EUROFUNG)"/>
    <property type="match status" value="1"/>
</dbReference>
<dbReference type="PANTHER" id="PTHR21240">
    <property type="entry name" value="2-AMINO-3-CARBOXYLMUCONATE-6-SEMIALDEHYDE DECARBOXYLASE"/>
    <property type="match status" value="1"/>
</dbReference>
<feature type="domain" description="Amidohydrolase-related" evidence="2">
    <location>
        <begin position="3"/>
        <end position="259"/>
    </location>
</feature>
<keyword evidence="1" id="KW-0456">Lyase</keyword>
<dbReference type="InterPro" id="IPR006680">
    <property type="entry name" value="Amidohydro-rel"/>
</dbReference>
<dbReference type="Proteomes" id="UP000400924">
    <property type="component" value="Unassembled WGS sequence"/>
</dbReference>
<dbReference type="GO" id="GO:0019748">
    <property type="term" value="P:secondary metabolic process"/>
    <property type="evidence" value="ECO:0007669"/>
    <property type="project" value="TreeGrafter"/>
</dbReference>
<proteinExistence type="predicted"/>
<evidence type="ECO:0000259" key="2">
    <source>
        <dbReference type="Pfam" id="PF04909"/>
    </source>
</evidence>
<evidence type="ECO:0000313" key="4">
    <source>
        <dbReference type="Proteomes" id="UP000400924"/>
    </source>
</evidence>
<dbReference type="InterPro" id="IPR032466">
    <property type="entry name" value="Metal_Hydrolase"/>
</dbReference>
<dbReference type="InterPro" id="IPR032465">
    <property type="entry name" value="ACMSD"/>
</dbReference>
<dbReference type="CDD" id="cd01292">
    <property type="entry name" value="metallo-dependent_hydrolases"/>
    <property type="match status" value="1"/>
</dbReference>
<keyword evidence="4" id="KW-1185">Reference proteome</keyword>
<protein>
    <submittedName>
        <fullName evidence="3">Amidohydrolase family protein</fullName>
    </submittedName>
</protein>
<dbReference type="GO" id="GO:0005737">
    <property type="term" value="C:cytoplasm"/>
    <property type="evidence" value="ECO:0007669"/>
    <property type="project" value="TreeGrafter"/>
</dbReference>
<dbReference type="GO" id="GO:0016787">
    <property type="term" value="F:hydrolase activity"/>
    <property type="evidence" value="ECO:0007669"/>
    <property type="project" value="UniProtKB-KW"/>
</dbReference>
<comment type="caution">
    <text evidence="3">The sequence shown here is derived from an EMBL/GenBank/DDBJ whole genome shotgun (WGS) entry which is preliminary data.</text>
</comment>
<accession>A0A5N8XBD0</accession>
<dbReference type="SUPFAM" id="SSF51556">
    <property type="entry name" value="Metallo-dependent hydrolases"/>
    <property type="match status" value="1"/>
</dbReference>
<keyword evidence="3" id="KW-0378">Hydrolase</keyword>
<gene>
    <name evidence="3" type="ORF">FNH08_04745</name>
</gene>
<dbReference type="Gene3D" id="3.20.20.140">
    <property type="entry name" value="Metal-dependent hydrolases"/>
    <property type="match status" value="1"/>
</dbReference>
<dbReference type="GO" id="GO:0016831">
    <property type="term" value="F:carboxy-lyase activity"/>
    <property type="evidence" value="ECO:0007669"/>
    <property type="project" value="InterPro"/>
</dbReference>
<sequence>MIIDVHCHAWPDAIAERALAGRVPQLKRHGDGRISTLPGVLARSGVDRGVLLGIADSARHVDSVNRFVARQRGPALLGFGTVHPDLPLEENVASLKRNGITGIKLHSLFQGFAYSDPRVWELLEAISPQVTVIAHVGAGGDRESNERATPGMIRDLVRGIPGLRLIACHFGGYHRLEEAEESLLGENVHLETSWPPTMAALAPERVRAIIRRHGADRVVFGSDWPMADPAAEIAAIRALGLPDADTEAVLGGNFARLMGLS</sequence>
<reference evidence="3 4" key="1">
    <citation type="submission" date="2019-07" db="EMBL/GenBank/DDBJ databases">
        <title>New species of Amycolatopsis and Streptomyces.</title>
        <authorList>
            <person name="Duangmal K."/>
            <person name="Teo W.F.A."/>
            <person name="Lipun K."/>
        </authorList>
    </citation>
    <scope>NUCLEOTIDE SEQUENCE [LARGE SCALE GENOMIC DNA]</scope>
    <source>
        <strain evidence="3 4">NBRC 106415</strain>
    </source>
</reference>
<dbReference type="EMBL" id="VJZC01000017">
    <property type="protein sequence ID" value="MPY56504.1"/>
    <property type="molecule type" value="Genomic_DNA"/>
</dbReference>
<dbReference type="Pfam" id="PF04909">
    <property type="entry name" value="Amidohydro_2"/>
    <property type="match status" value="1"/>
</dbReference>